<name>A0A550C8U7_9AGAR</name>
<dbReference type="AlphaFoldDB" id="A0A550C8U7"/>
<reference evidence="1 2" key="1">
    <citation type="journal article" date="2019" name="New Phytol.">
        <title>Comparative genomics reveals unique wood-decay strategies and fruiting body development in the Schizophyllaceae.</title>
        <authorList>
            <person name="Almasi E."/>
            <person name="Sahu N."/>
            <person name="Krizsan K."/>
            <person name="Balint B."/>
            <person name="Kovacs G.M."/>
            <person name="Kiss B."/>
            <person name="Cseklye J."/>
            <person name="Drula E."/>
            <person name="Henrissat B."/>
            <person name="Nagy I."/>
            <person name="Chovatia M."/>
            <person name="Adam C."/>
            <person name="LaButti K."/>
            <person name="Lipzen A."/>
            <person name="Riley R."/>
            <person name="Grigoriev I.V."/>
            <person name="Nagy L.G."/>
        </authorList>
    </citation>
    <scope>NUCLEOTIDE SEQUENCE [LARGE SCALE GENOMIC DNA]</scope>
    <source>
        <strain evidence="1 2">NL-1724</strain>
    </source>
</reference>
<accession>A0A550C8U7</accession>
<gene>
    <name evidence="1" type="ORF">BD626DRAFT_501850</name>
</gene>
<organism evidence="1 2">
    <name type="scientific">Schizophyllum amplum</name>
    <dbReference type="NCBI Taxonomy" id="97359"/>
    <lineage>
        <taxon>Eukaryota</taxon>
        <taxon>Fungi</taxon>
        <taxon>Dikarya</taxon>
        <taxon>Basidiomycota</taxon>
        <taxon>Agaricomycotina</taxon>
        <taxon>Agaricomycetes</taxon>
        <taxon>Agaricomycetidae</taxon>
        <taxon>Agaricales</taxon>
        <taxon>Schizophyllaceae</taxon>
        <taxon>Schizophyllum</taxon>
    </lineage>
</organism>
<evidence type="ECO:0000313" key="2">
    <source>
        <dbReference type="Proteomes" id="UP000320762"/>
    </source>
</evidence>
<proteinExistence type="predicted"/>
<protein>
    <submittedName>
        <fullName evidence="1">Uncharacterized protein</fullName>
    </submittedName>
</protein>
<evidence type="ECO:0000313" key="1">
    <source>
        <dbReference type="EMBL" id="TRM61227.1"/>
    </source>
</evidence>
<sequence>MVGLILTPSLHKDDVSRSQGDRLELRNARWRVYSVVPSRSNLGPTRVQPQFRLERRSMPSLLSIEVFCAGAAVNDLRAARNSNAVLAAVKRVALGVEIMDRTSMMNGPQARRAWYEAGSLLARWSSALLADLLGFSISPVFRVACYVVDVSRNARQE</sequence>
<keyword evidence="2" id="KW-1185">Reference proteome</keyword>
<dbReference type="Proteomes" id="UP000320762">
    <property type="component" value="Unassembled WGS sequence"/>
</dbReference>
<dbReference type="EMBL" id="VDMD01000017">
    <property type="protein sequence ID" value="TRM61227.1"/>
    <property type="molecule type" value="Genomic_DNA"/>
</dbReference>
<comment type="caution">
    <text evidence="1">The sequence shown here is derived from an EMBL/GenBank/DDBJ whole genome shotgun (WGS) entry which is preliminary data.</text>
</comment>